<accession>A0A0B5ASN8</accession>
<name>A0A0B5ASN8_9BACL</name>
<keyword evidence="3" id="KW-1185">Reference proteome</keyword>
<protein>
    <submittedName>
        <fullName evidence="2">Uncharacterized protein</fullName>
    </submittedName>
</protein>
<gene>
    <name evidence="2" type="ORF">JMA_39070</name>
</gene>
<reference evidence="2 3" key="1">
    <citation type="submission" date="2014-08" db="EMBL/GenBank/DDBJ databases">
        <title>Complete genome of a marine bacteria Jeotgalibacillus malaysiensis.</title>
        <authorList>
            <person name="Yaakop A.S."/>
            <person name="Chan K.-G."/>
            <person name="Goh K.M."/>
        </authorList>
    </citation>
    <scope>NUCLEOTIDE SEQUENCE [LARGE SCALE GENOMIC DNA]</scope>
    <source>
        <strain evidence="2 3">D5</strain>
        <plasmid evidence="3">Plasmid</plasmid>
    </source>
</reference>
<sequence length="312" mass="36140">MYVIGGMILLFTLFFVYPYLDTRFIHWRMRKEILASEEKKKAIQEQIKAERLKQAKGWKESLDALGIHHSVESLLNMGGGRIFEENQLPLQTVFTQDEYSKLVSILLPEYVKRFDKDGCYKSVHLDELSVAVHAKELTVYVQKLEEALDVLVKKERWQTLSDKELEKKEELKSEIEQCKVEIKGYSEFQLDLNRTITEKGIVSGHVVFNPFTSFDEEKVLKLVTSIIGTGKPEMKEPVLKGTHVTSPALEELNTFLNENQLPDKTTQELIETMNLIERTLRAQHERTKLNNTLLQAKVLDETARKYHQIGDE</sequence>
<feature type="coiled-coil region" evidence="1">
    <location>
        <begin position="154"/>
        <end position="181"/>
    </location>
</feature>
<dbReference type="EMBL" id="CP009417">
    <property type="protein sequence ID" value="AJD93225.1"/>
    <property type="molecule type" value="Genomic_DNA"/>
</dbReference>
<dbReference type="KEGG" id="jeo:JMA_39070"/>
<evidence type="ECO:0000256" key="1">
    <source>
        <dbReference type="SAM" id="Coils"/>
    </source>
</evidence>
<proteinExistence type="predicted"/>
<evidence type="ECO:0000313" key="2">
    <source>
        <dbReference type="EMBL" id="AJD93225.1"/>
    </source>
</evidence>
<dbReference type="BioCyc" id="JESP1508404:G14D9-13191-MONOMER"/>
<keyword evidence="2" id="KW-0614">Plasmid</keyword>
<dbReference type="Proteomes" id="UP000031449">
    <property type="component" value="Plasmid unnamed"/>
</dbReference>
<organism evidence="2 3">
    <name type="scientific">Jeotgalibacillus malaysiensis</name>
    <dbReference type="NCBI Taxonomy" id="1508404"/>
    <lineage>
        <taxon>Bacteria</taxon>
        <taxon>Bacillati</taxon>
        <taxon>Bacillota</taxon>
        <taxon>Bacilli</taxon>
        <taxon>Bacillales</taxon>
        <taxon>Caryophanaceae</taxon>
        <taxon>Jeotgalibacillus</taxon>
    </lineage>
</organism>
<keyword evidence="1" id="KW-0175">Coiled coil</keyword>
<geneLocation type="plasmid" evidence="3"/>
<dbReference type="AlphaFoldDB" id="A0A0B5ASN8"/>
<evidence type="ECO:0000313" key="3">
    <source>
        <dbReference type="Proteomes" id="UP000031449"/>
    </source>
</evidence>
<dbReference type="HOGENOM" id="CLU_929928_0_0_9"/>